<dbReference type="GO" id="GO:0005739">
    <property type="term" value="C:mitochondrion"/>
    <property type="evidence" value="ECO:0007669"/>
    <property type="project" value="TreeGrafter"/>
</dbReference>
<reference evidence="2" key="1">
    <citation type="submission" date="2021-01" db="EMBL/GenBank/DDBJ databases">
        <authorList>
            <person name="Corre E."/>
            <person name="Pelletier E."/>
            <person name="Niang G."/>
            <person name="Scheremetjew M."/>
            <person name="Finn R."/>
            <person name="Kale V."/>
            <person name="Holt S."/>
            <person name="Cochrane G."/>
            <person name="Meng A."/>
            <person name="Brown T."/>
            <person name="Cohen L."/>
        </authorList>
    </citation>
    <scope>NUCLEOTIDE SEQUENCE</scope>
    <source>
        <strain evidence="2">MM31A-1</strain>
    </source>
</reference>
<evidence type="ECO:0000256" key="1">
    <source>
        <dbReference type="SAM" id="MobiDB-lite"/>
    </source>
</evidence>
<name>A0A7S3V664_9STRA</name>
<proteinExistence type="predicted"/>
<dbReference type="InterPro" id="IPR045866">
    <property type="entry name" value="FAM210A/B-like"/>
</dbReference>
<gene>
    <name evidence="2" type="ORF">CDEB00056_LOCUS4763</name>
</gene>
<dbReference type="AlphaFoldDB" id="A0A7S3V664"/>
<organism evidence="2">
    <name type="scientific">Chaetoceros debilis</name>
    <dbReference type="NCBI Taxonomy" id="122233"/>
    <lineage>
        <taxon>Eukaryota</taxon>
        <taxon>Sar</taxon>
        <taxon>Stramenopiles</taxon>
        <taxon>Ochrophyta</taxon>
        <taxon>Bacillariophyta</taxon>
        <taxon>Coscinodiscophyceae</taxon>
        <taxon>Chaetocerotophycidae</taxon>
        <taxon>Chaetocerotales</taxon>
        <taxon>Chaetocerotaceae</taxon>
        <taxon>Chaetoceros</taxon>
    </lineage>
</organism>
<evidence type="ECO:0000313" key="2">
    <source>
        <dbReference type="EMBL" id="CAE0459922.1"/>
    </source>
</evidence>
<accession>A0A7S3V664</accession>
<evidence type="ECO:0008006" key="3">
    <source>
        <dbReference type="Google" id="ProtNLM"/>
    </source>
</evidence>
<dbReference type="EMBL" id="HBIO01006502">
    <property type="protein sequence ID" value="CAE0459922.1"/>
    <property type="molecule type" value="Transcribed_RNA"/>
</dbReference>
<dbReference type="PANTHER" id="PTHR21377:SF18">
    <property type="entry name" value="DUF1279 DOMAIN-CONTAINING PROTEIN"/>
    <property type="match status" value="1"/>
</dbReference>
<feature type="region of interest" description="Disordered" evidence="1">
    <location>
        <begin position="114"/>
        <end position="142"/>
    </location>
</feature>
<protein>
    <recommendedName>
        <fullName evidence="3">DUF1279 domain-containing protein</fullName>
    </recommendedName>
</protein>
<feature type="compositionally biased region" description="Polar residues" evidence="1">
    <location>
        <begin position="114"/>
        <end position="128"/>
    </location>
</feature>
<dbReference type="PANTHER" id="PTHR21377">
    <property type="entry name" value="PROTEIN FAM210B, MITOCHONDRIAL"/>
    <property type="match status" value="1"/>
</dbReference>
<sequence>MSLLLSKSIPTKMRSTLIRPKSFGNRTSLLPDFTNSQKEAVTLVSERFVHVVRGDSKRDEKMSNKYRRFNNTHDRGFCSLATSRFFFRNGEINTQLHSESLFEPSSILFIRNKATSTGSPRQNSTVSDMRNDDEVDNESTEKDKMQLAARTGSKAMTKGAHSISGMVQKYGRTFVGAYASVYFITLGTLFGGIDSGIIDPSTLSNIEVPWHIADDGSLGPTDKDDFDSGVQYVASLLKKFKWSEPYADTVVKNPHLANLAIAWIATKLTEPIRFALSLAIVRSIKKESPPPKEE</sequence>